<dbReference type="GO" id="GO:0005524">
    <property type="term" value="F:ATP binding"/>
    <property type="evidence" value="ECO:0007669"/>
    <property type="project" value="UniProtKB-KW"/>
</dbReference>
<dbReference type="SUPFAM" id="SSF55874">
    <property type="entry name" value="ATPase domain of HSP90 chaperone/DNA topoisomerase II/histidine kinase"/>
    <property type="match status" value="1"/>
</dbReference>
<keyword evidence="8" id="KW-0902">Two-component regulatory system</keyword>
<dbReference type="CDD" id="cd16917">
    <property type="entry name" value="HATPase_UhpB-NarQ-NarX-like"/>
    <property type="match status" value="1"/>
</dbReference>
<evidence type="ECO:0000313" key="13">
    <source>
        <dbReference type="EMBL" id="TWP49132.1"/>
    </source>
</evidence>
<dbReference type="Gene3D" id="1.20.5.1930">
    <property type="match status" value="1"/>
</dbReference>
<dbReference type="GO" id="GO:0000155">
    <property type="term" value="F:phosphorelay sensor kinase activity"/>
    <property type="evidence" value="ECO:0007669"/>
    <property type="project" value="InterPro"/>
</dbReference>
<dbReference type="InterPro" id="IPR050482">
    <property type="entry name" value="Sensor_HK_TwoCompSys"/>
</dbReference>
<dbReference type="EC" id="2.7.13.3" evidence="2"/>
<comment type="caution">
    <text evidence="13">The sequence shown here is derived from an EMBL/GenBank/DDBJ whole genome shotgun (WGS) entry which is preliminary data.</text>
</comment>
<dbReference type="Gene3D" id="3.30.565.10">
    <property type="entry name" value="Histidine kinase-like ATPase, C-terminal domain"/>
    <property type="match status" value="1"/>
</dbReference>
<evidence type="ECO:0000259" key="12">
    <source>
        <dbReference type="Pfam" id="PF23539"/>
    </source>
</evidence>
<dbReference type="InterPro" id="IPR011712">
    <property type="entry name" value="Sig_transdc_His_kin_sub3_dim/P"/>
</dbReference>
<comment type="catalytic activity">
    <reaction evidence="1">
        <text>ATP + protein L-histidine = ADP + protein N-phospho-L-histidine.</text>
        <dbReference type="EC" id="2.7.13.3"/>
    </reaction>
</comment>
<dbReference type="OrthoDB" id="227596at2"/>
<organism evidence="13 14">
    <name type="scientific">Lentzea tibetensis</name>
    <dbReference type="NCBI Taxonomy" id="2591470"/>
    <lineage>
        <taxon>Bacteria</taxon>
        <taxon>Bacillati</taxon>
        <taxon>Actinomycetota</taxon>
        <taxon>Actinomycetes</taxon>
        <taxon>Pseudonocardiales</taxon>
        <taxon>Pseudonocardiaceae</taxon>
        <taxon>Lentzea</taxon>
    </lineage>
</organism>
<dbReference type="Proteomes" id="UP000316639">
    <property type="component" value="Unassembled WGS sequence"/>
</dbReference>
<keyword evidence="5" id="KW-0547">Nucleotide-binding</keyword>
<feature type="transmembrane region" description="Helical" evidence="9">
    <location>
        <begin position="56"/>
        <end position="73"/>
    </location>
</feature>
<dbReference type="PANTHER" id="PTHR24421">
    <property type="entry name" value="NITRATE/NITRITE SENSOR PROTEIN NARX-RELATED"/>
    <property type="match status" value="1"/>
</dbReference>
<keyword evidence="9" id="KW-1133">Transmembrane helix</keyword>
<dbReference type="RefSeq" id="WP_146355389.1">
    <property type="nucleotide sequence ID" value="NZ_VOBR01000017.1"/>
</dbReference>
<dbReference type="GO" id="GO:0046983">
    <property type="term" value="F:protein dimerization activity"/>
    <property type="evidence" value="ECO:0007669"/>
    <property type="project" value="InterPro"/>
</dbReference>
<dbReference type="InterPro" id="IPR036890">
    <property type="entry name" value="HATPase_C_sf"/>
</dbReference>
<keyword evidence="6 13" id="KW-0418">Kinase</keyword>
<dbReference type="InterPro" id="IPR055558">
    <property type="entry name" value="DUF7134"/>
</dbReference>
<feature type="domain" description="Signal transduction histidine kinase subgroup 3 dimerisation and phosphoacceptor" evidence="11">
    <location>
        <begin position="167"/>
        <end position="232"/>
    </location>
</feature>
<dbReference type="InterPro" id="IPR003594">
    <property type="entry name" value="HATPase_dom"/>
</dbReference>
<feature type="transmembrane region" description="Helical" evidence="9">
    <location>
        <begin position="31"/>
        <end position="49"/>
    </location>
</feature>
<evidence type="ECO:0000313" key="14">
    <source>
        <dbReference type="Proteomes" id="UP000316639"/>
    </source>
</evidence>
<reference evidence="13 14" key="1">
    <citation type="submission" date="2019-07" db="EMBL/GenBank/DDBJ databases">
        <title>Lentzea xizangensis sp. nov., isolated from Qinghai-Tibetan Plateau Soils.</title>
        <authorList>
            <person name="Huang J."/>
        </authorList>
    </citation>
    <scope>NUCLEOTIDE SEQUENCE [LARGE SCALE GENOMIC DNA]</scope>
    <source>
        <strain evidence="13 14">FXJ1.1311</strain>
    </source>
</reference>
<feature type="domain" description="Histidine kinase/HSP90-like ATPase" evidence="10">
    <location>
        <begin position="275"/>
        <end position="363"/>
    </location>
</feature>
<evidence type="ECO:0000256" key="3">
    <source>
        <dbReference type="ARBA" id="ARBA00022553"/>
    </source>
</evidence>
<dbReference type="GO" id="GO:0016020">
    <property type="term" value="C:membrane"/>
    <property type="evidence" value="ECO:0007669"/>
    <property type="project" value="InterPro"/>
</dbReference>
<feature type="transmembrane region" description="Helical" evidence="9">
    <location>
        <begin position="7"/>
        <end position="25"/>
    </location>
</feature>
<keyword evidence="3" id="KW-0597">Phosphoprotein</keyword>
<dbReference type="Pfam" id="PF02518">
    <property type="entry name" value="HATPase_c"/>
    <property type="match status" value="1"/>
</dbReference>
<name>A0A563EPA1_9PSEU</name>
<dbReference type="EMBL" id="VOBR01000017">
    <property type="protein sequence ID" value="TWP49132.1"/>
    <property type="molecule type" value="Genomic_DNA"/>
</dbReference>
<evidence type="ECO:0000259" key="11">
    <source>
        <dbReference type="Pfam" id="PF07730"/>
    </source>
</evidence>
<keyword evidence="4" id="KW-0808">Transferase</keyword>
<evidence type="ECO:0000256" key="7">
    <source>
        <dbReference type="ARBA" id="ARBA00022840"/>
    </source>
</evidence>
<accession>A0A563EPA1</accession>
<keyword evidence="9" id="KW-0472">Membrane</keyword>
<evidence type="ECO:0000256" key="8">
    <source>
        <dbReference type="ARBA" id="ARBA00023012"/>
    </source>
</evidence>
<dbReference type="Pfam" id="PF07730">
    <property type="entry name" value="HisKA_3"/>
    <property type="match status" value="1"/>
</dbReference>
<dbReference type="Pfam" id="PF23539">
    <property type="entry name" value="DUF7134"/>
    <property type="match status" value="1"/>
</dbReference>
<evidence type="ECO:0000256" key="9">
    <source>
        <dbReference type="SAM" id="Phobius"/>
    </source>
</evidence>
<evidence type="ECO:0000259" key="10">
    <source>
        <dbReference type="Pfam" id="PF02518"/>
    </source>
</evidence>
<keyword evidence="7" id="KW-0067">ATP-binding</keyword>
<dbReference type="PANTHER" id="PTHR24421:SF10">
    <property type="entry name" value="NITRATE_NITRITE SENSOR PROTEIN NARQ"/>
    <property type="match status" value="1"/>
</dbReference>
<feature type="domain" description="DUF7134" evidence="12">
    <location>
        <begin position="5"/>
        <end position="143"/>
    </location>
</feature>
<keyword evidence="9" id="KW-0812">Transmembrane</keyword>
<sequence>MVKRVDAVLTVALFATVCLIGATFHPPDWRSFDWLAYLLSAGACLPLAVRRTHPVAMLLTTTGFFVLYLFSGYQPTFNWWGPVLAFYTVAALRPAGETALCAVLAGATTVYSGLLVPGFPVAVAWAQGAVVPAAAWMLGDVSRQLAAVTAQLRQEQDRHTARALTEERLRIARELHDVVAHHLAVISMQSGLADYVFDTDPPTARAAVGTIGTTSRATLEEMRRLLHLLRTSEAPDEPAPALSGLPSLADRVRQTGVPVSLEVGGDTSALPSGLQVAVYRVVQEALTNVIKHAPGASAEVALTCSPDRLSAIVANSPPVHPTRSTGNGHGLIGMSERARIYGGALVAGPRADGGFVVELTVPLP</sequence>
<gene>
    <name evidence="13" type="ORF">FKR81_26050</name>
</gene>
<evidence type="ECO:0000256" key="6">
    <source>
        <dbReference type="ARBA" id="ARBA00022777"/>
    </source>
</evidence>
<evidence type="ECO:0000256" key="1">
    <source>
        <dbReference type="ARBA" id="ARBA00000085"/>
    </source>
</evidence>
<keyword evidence="14" id="KW-1185">Reference proteome</keyword>
<evidence type="ECO:0000256" key="4">
    <source>
        <dbReference type="ARBA" id="ARBA00022679"/>
    </source>
</evidence>
<dbReference type="AlphaFoldDB" id="A0A563EPA1"/>
<evidence type="ECO:0000256" key="5">
    <source>
        <dbReference type="ARBA" id="ARBA00022741"/>
    </source>
</evidence>
<proteinExistence type="predicted"/>
<protein>
    <recommendedName>
        <fullName evidence="2">histidine kinase</fullName>
        <ecNumber evidence="2">2.7.13.3</ecNumber>
    </recommendedName>
</protein>
<evidence type="ECO:0000256" key="2">
    <source>
        <dbReference type="ARBA" id="ARBA00012438"/>
    </source>
</evidence>